<sequence length="87" mass="9675">MLGFEVVVGVRSTRRTKHPGVVTVADCPRGGYVEFQNWPHDTLTLGHVQRGSRVFYAVSSELMDGDEVISEGAKRGPTLSFFKESKY</sequence>
<evidence type="ECO:0000313" key="1">
    <source>
        <dbReference type="EMBL" id="AFD27349.1"/>
    </source>
</evidence>
<protein>
    <submittedName>
        <fullName evidence="1">Transposase IS-4</fullName>
    </submittedName>
</protein>
<accession>H8H1F2</accession>
<name>H8H1F2_DEIGI</name>
<keyword evidence="2" id="KW-1185">Reference proteome</keyword>
<dbReference type="KEGG" id="dgo:DGo_PB0080"/>
<evidence type="ECO:0000313" key="2">
    <source>
        <dbReference type="Proteomes" id="UP000007575"/>
    </source>
</evidence>
<geneLocation type="plasmid" evidence="1 2">
    <name>P2</name>
</geneLocation>
<dbReference type="AlphaFoldDB" id="H8H1F2"/>
<gene>
    <name evidence="1" type="ordered locus">DGo_PB0080</name>
</gene>
<proteinExistence type="predicted"/>
<organism evidence="1 2">
    <name type="scientific">Deinococcus gobiensis (strain DSM 21396 / JCM 16679 / CGMCC 1.7299 / I-0)</name>
    <dbReference type="NCBI Taxonomy" id="745776"/>
    <lineage>
        <taxon>Bacteria</taxon>
        <taxon>Thermotogati</taxon>
        <taxon>Deinococcota</taxon>
        <taxon>Deinococci</taxon>
        <taxon>Deinococcales</taxon>
        <taxon>Deinococcaceae</taxon>
        <taxon>Deinococcus</taxon>
    </lineage>
</organism>
<keyword evidence="1" id="KW-0614">Plasmid</keyword>
<dbReference type="HOGENOM" id="CLU_2478176_0_0_0"/>
<dbReference type="EMBL" id="CP002193">
    <property type="protein sequence ID" value="AFD27349.1"/>
    <property type="molecule type" value="Genomic_DNA"/>
</dbReference>
<reference evidence="1 2" key="1">
    <citation type="journal article" date="2012" name="PLoS ONE">
        <title>Genome sequence and transcriptome analysis of the radioresistant bacterium Deinococcus gobiensis: insights into the extreme environmental adaptations.</title>
        <authorList>
            <person name="Yuan M."/>
            <person name="Chen M."/>
            <person name="Zhang W."/>
            <person name="Lu W."/>
            <person name="Wang J."/>
            <person name="Yang M."/>
            <person name="Zhao P."/>
            <person name="Tang R."/>
            <person name="Li X."/>
            <person name="Hao Y."/>
            <person name="Zhou Z."/>
            <person name="Zhan Y."/>
            <person name="Yu H."/>
            <person name="Teng C."/>
            <person name="Yan Y."/>
            <person name="Ping S."/>
            <person name="Wang Y."/>
            <person name="Lin M."/>
        </authorList>
    </citation>
    <scope>NUCLEOTIDE SEQUENCE [LARGE SCALE GENOMIC DNA]</scope>
    <source>
        <strain evidence="2">DSM 21396 / JCM 16679 / CGMCC 1.7299 / I-0</strain>
        <plasmid evidence="1">P2</plasmid>
    </source>
</reference>
<dbReference type="Proteomes" id="UP000007575">
    <property type="component" value="Plasmid P2"/>
</dbReference>